<feature type="region of interest" description="Disordered" evidence="4">
    <location>
        <begin position="1"/>
        <end position="37"/>
    </location>
</feature>
<name>A0A7J3UYR0_9CREN</name>
<gene>
    <name evidence="5" type="ORF">ENL91_01940</name>
</gene>
<sequence>MGHSSSPVEEKQPGTPYTSPWGSSPMDEGRSLGFVFPAEGESAQNNDLKRRRVQRVQIFITDDLPGLEEAIKKIFPEADWQLCVLHAVWDALNKA</sequence>
<evidence type="ECO:0000256" key="2">
    <source>
        <dbReference type="ARBA" id="ARBA00023125"/>
    </source>
</evidence>
<keyword evidence="2" id="KW-0238">DNA-binding</keyword>
<evidence type="ECO:0000256" key="3">
    <source>
        <dbReference type="ARBA" id="ARBA00023172"/>
    </source>
</evidence>
<dbReference type="AlphaFoldDB" id="A0A7J3UYR0"/>
<protein>
    <submittedName>
        <fullName evidence="5">Transposase</fullName>
    </submittedName>
</protein>
<evidence type="ECO:0000256" key="1">
    <source>
        <dbReference type="ARBA" id="ARBA00022578"/>
    </source>
</evidence>
<comment type="caution">
    <text evidence="5">The sequence shown here is derived from an EMBL/GenBank/DDBJ whole genome shotgun (WGS) entry which is preliminary data.</text>
</comment>
<keyword evidence="3" id="KW-0233">DNA recombination</keyword>
<proteinExistence type="predicted"/>
<accession>A0A7J3UYR0</accession>
<dbReference type="Pfam" id="PF00872">
    <property type="entry name" value="Transposase_mut"/>
    <property type="match status" value="1"/>
</dbReference>
<evidence type="ECO:0000313" key="5">
    <source>
        <dbReference type="EMBL" id="HHI48914.1"/>
    </source>
</evidence>
<organism evidence="5">
    <name type="scientific">Candidatus Methanosuratincola petrocarbonis</name>
    <name type="common">ex Vanwonterghem et al. 2016</name>
    <dbReference type="NCBI Taxonomy" id="1867261"/>
    <lineage>
        <taxon>Archaea</taxon>
        <taxon>Thermoproteota</taxon>
        <taxon>Methanosuratincolia</taxon>
        <taxon>Candidatus Methanomethylicales</taxon>
        <taxon>Candidatus Methanomethylicaceae</taxon>
        <taxon>Candidatus Methanosuratincola (ex Vanwonterghem et al. 2016)</taxon>
    </lineage>
</organism>
<dbReference type="GO" id="GO:0006313">
    <property type="term" value="P:DNA transposition"/>
    <property type="evidence" value="ECO:0007669"/>
    <property type="project" value="InterPro"/>
</dbReference>
<reference evidence="5" key="1">
    <citation type="journal article" date="2020" name="mSystems">
        <title>Genome- and Community-Level Interaction Insights into Carbon Utilization and Element Cycling Functions of Hydrothermarchaeota in Hydrothermal Sediment.</title>
        <authorList>
            <person name="Zhou Z."/>
            <person name="Liu Y."/>
            <person name="Xu W."/>
            <person name="Pan J."/>
            <person name="Luo Z.H."/>
            <person name="Li M."/>
        </authorList>
    </citation>
    <scope>NUCLEOTIDE SEQUENCE [LARGE SCALE GENOMIC DNA]</scope>
    <source>
        <strain evidence="5">SpSt-1038</strain>
    </source>
</reference>
<keyword evidence="1" id="KW-0815">Transposition</keyword>
<dbReference type="GO" id="GO:0004803">
    <property type="term" value="F:transposase activity"/>
    <property type="evidence" value="ECO:0007669"/>
    <property type="project" value="InterPro"/>
</dbReference>
<evidence type="ECO:0000256" key="4">
    <source>
        <dbReference type="SAM" id="MobiDB-lite"/>
    </source>
</evidence>
<dbReference type="EMBL" id="DRVT01000020">
    <property type="protein sequence ID" value="HHI48914.1"/>
    <property type="molecule type" value="Genomic_DNA"/>
</dbReference>
<dbReference type="InterPro" id="IPR001207">
    <property type="entry name" value="Transposase_mutator"/>
</dbReference>
<dbReference type="GO" id="GO:0003677">
    <property type="term" value="F:DNA binding"/>
    <property type="evidence" value="ECO:0007669"/>
    <property type="project" value="UniProtKB-KW"/>
</dbReference>